<evidence type="ECO:0000313" key="3">
    <source>
        <dbReference type="Proteomes" id="UP000789524"/>
    </source>
</evidence>
<dbReference type="OrthoDB" id="7493406at2759"/>
<keyword evidence="3" id="KW-1185">Reference proteome</keyword>
<keyword evidence="1" id="KW-0732">Signal</keyword>
<reference evidence="2" key="1">
    <citation type="submission" date="2021-09" db="EMBL/GenBank/DDBJ databases">
        <authorList>
            <person name="Martin H S."/>
        </authorList>
    </citation>
    <scope>NUCLEOTIDE SEQUENCE</scope>
</reference>
<evidence type="ECO:0000313" key="2">
    <source>
        <dbReference type="EMBL" id="CAG9560496.1"/>
    </source>
</evidence>
<organism evidence="2 3">
    <name type="scientific">Danaus chrysippus</name>
    <name type="common">African queen</name>
    <dbReference type="NCBI Taxonomy" id="151541"/>
    <lineage>
        <taxon>Eukaryota</taxon>
        <taxon>Metazoa</taxon>
        <taxon>Ecdysozoa</taxon>
        <taxon>Arthropoda</taxon>
        <taxon>Hexapoda</taxon>
        <taxon>Insecta</taxon>
        <taxon>Pterygota</taxon>
        <taxon>Neoptera</taxon>
        <taxon>Endopterygota</taxon>
        <taxon>Lepidoptera</taxon>
        <taxon>Glossata</taxon>
        <taxon>Ditrysia</taxon>
        <taxon>Papilionoidea</taxon>
        <taxon>Nymphalidae</taxon>
        <taxon>Danainae</taxon>
        <taxon>Danaini</taxon>
        <taxon>Danaina</taxon>
        <taxon>Danaus</taxon>
        <taxon>Anosia</taxon>
    </lineage>
</organism>
<gene>
    <name evidence="2" type="ORF">DCHRY22_LOCUS2154</name>
</gene>
<proteinExistence type="predicted"/>
<name>A0A8J2VQP2_9NEOP</name>
<sequence>MVFQLYLIFALATLAYAVPVPVADENKKTLIDSKQINENNDLKTASSSYSHQYSDWGGRNPSGYSYSVTGFGTIDDKYTADPLYKEFNGYDNSLKLNSYPGLGNDGYNSYGGYKGGFAPSRYEPIDGSVRGGYGNYGYNSNDYDVGGRGYGLSNNGYGIGSSGYGNSGSPYGIGGNGYAGSYGGNGGYGGYGGNGGLNSYSGYNNPYYQGGGHLGYGYQTKKIGYGSIYNSGVTPSLVTGYRGYTRR</sequence>
<comment type="caution">
    <text evidence="2">The sequence shown here is derived from an EMBL/GenBank/DDBJ whole genome shotgun (WGS) entry which is preliminary data.</text>
</comment>
<dbReference type="EMBL" id="CAKASE010000045">
    <property type="protein sequence ID" value="CAG9560496.1"/>
    <property type="molecule type" value="Genomic_DNA"/>
</dbReference>
<evidence type="ECO:0000256" key="1">
    <source>
        <dbReference type="SAM" id="SignalP"/>
    </source>
</evidence>
<dbReference type="Proteomes" id="UP000789524">
    <property type="component" value="Unassembled WGS sequence"/>
</dbReference>
<accession>A0A8J2VQP2</accession>
<feature type="signal peptide" evidence="1">
    <location>
        <begin position="1"/>
        <end position="17"/>
    </location>
</feature>
<feature type="chain" id="PRO_5035304342" evidence="1">
    <location>
        <begin position="18"/>
        <end position="247"/>
    </location>
</feature>
<dbReference type="AlphaFoldDB" id="A0A8J2VQP2"/>
<protein>
    <submittedName>
        <fullName evidence="2">(African queen) hypothetical protein</fullName>
    </submittedName>
</protein>